<dbReference type="InterPro" id="IPR007197">
    <property type="entry name" value="rSAM"/>
</dbReference>
<evidence type="ECO:0000256" key="6">
    <source>
        <dbReference type="ARBA" id="ARBA00023014"/>
    </source>
</evidence>
<dbReference type="EMBL" id="JADIMB010000127">
    <property type="protein sequence ID" value="MBO8471832.1"/>
    <property type="molecule type" value="Genomic_DNA"/>
</dbReference>
<gene>
    <name evidence="8" type="ORF">IAB82_08585</name>
</gene>
<name>A0A9D9IFI8_9BACT</name>
<evidence type="ECO:0000259" key="7">
    <source>
        <dbReference type="PROSITE" id="PS51918"/>
    </source>
</evidence>
<dbReference type="InterPro" id="IPR017200">
    <property type="entry name" value="PqqE-like"/>
</dbReference>
<evidence type="ECO:0000256" key="5">
    <source>
        <dbReference type="ARBA" id="ARBA00023004"/>
    </source>
</evidence>
<dbReference type="InterPro" id="IPR023885">
    <property type="entry name" value="4Fe4S-binding_SPASM_dom"/>
</dbReference>
<keyword evidence="2" id="KW-0004">4Fe-4S</keyword>
<dbReference type="NCBIfam" id="TIGR04133">
    <property type="entry name" value="rSAM_w_lipo"/>
    <property type="match status" value="1"/>
</dbReference>
<dbReference type="GO" id="GO:0046872">
    <property type="term" value="F:metal ion binding"/>
    <property type="evidence" value="ECO:0007669"/>
    <property type="project" value="UniProtKB-KW"/>
</dbReference>
<keyword evidence="4" id="KW-0479">Metal-binding</keyword>
<keyword evidence="5" id="KW-0408">Iron</keyword>
<evidence type="ECO:0000256" key="4">
    <source>
        <dbReference type="ARBA" id="ARBA00022723"/>
    </source>
</evidence>
<dbReference type="GO" id="GO:0003824">
    <property type="term" value="F:catalytic activity"/>
    <property type="evidence" value="ECO:0007669"/>
    <property type="project" value="InterPro"/>
</dbReference>
<dbReference type="CDD" id="cd01335">
    <property type="entry name" value="Radical_SAM"/>
    <property type="match status" value="1"/>
</dbReference>
<reference evidence="8" key="1">
    <citation type="submission" date="2020-10" db="EMBL/GenBank/DDBJ databases">
        <authorList>
            <person name="Gilroy R."/>
        </authorList>
    </citation>
    <scope>NUCLEOTIDE SEQUENCE</scope>
    <source>
        <strain evidence="8">B2-22910</strain>
    </source>
</reference>
<sequence length="355" mass="40943">MSGISLKQRLALELHRQLIKEQQEKHPLRQLFWECTLRCNLHCRHCGSDCHISSVGPDMPFEDFRKVLARIKERYDPHHIMVILTGGEPLMRKDLEKCGREIYGMEFPWGIVSNGMLMTPRRIESLLRAGLNAATVSLDGFMQDHDWMRGVPGSFRHAEEAVRILAAESSVEFDVVTCVNNRNYGTLAEFRDYLISLGLRQWRLFTVFPAGRAASDPDLQLDRERFRGLMEFISRTRKEGRIMPSYGCEGFLGEFEGKVRNHLYTCQAGLSVASVLADGSISACPSIRSDYHQGSIYEDDFIDVWENRFVPYRDRSWMKKGKCGSCRWFRYCEGNGMHLRNDAGELMLCHMDRII</sequence>
<dbReference type="PROSITE" id="PS51918">
    <property type="entry name" value="RADICAL_SAM"/>
    <property type="match status" value="1"/>
</dbReference>
<dbReference type="Pfam" id="PF04055">
    <property type="entry name" value="Radical_SAM"/>
    <property type="match status" value="1"/>
</dbReference>
<comment type="caution">
    <text evidence="8">The sequence shown here is derived from an EMBL/GenBank/DDBJ whole genome shotgun (WGS) entry which is preliminary data.</text>
</comment>
<evidence type="ECO:0000256" key="3">
    <source>
        <dbReference type="ARBA" id="ARBA00022691"/>
    </source>
</evidence>
<protein>
    <submittedName>
        <fullName evidence="8">TIGR04133 family radical SAM/SPASM protein</fullName>
    </submittedName>
</protein>
<dbReference type="Gene3D" id="3.20.20.70">
    <property type="entry name" value="Aldolase class I"/>
    <property type="match status" value="1"/>
</dbReference>
<organism evidence="8 9">
    <name type="scientific">Candidatus Cryptobacteroides faecavium</name>
    <dbReference type="NCBI Taxonomy" id="2840762"/>
    <lineage>
        <taxon>Bacteria</taxon>
        <taxon>Pseudomonadati</taxon>
        <taxon>Bacteroidota</taxon>
        <taxon>Bacteroidia</taxon>
        <taxon>Bacteroidales</taxon>
        <taxon>Candidatus Cryptobacteroides</taxon>
    </lineage>
</organism>
<comment type="cofactor">
    <cofactor evidence="1">
        <name>[4Fe-4S] cluster</name>
        <dbReference type="ChEBI" id="CHEBI:49883"/>
    </cofactor>
</comment>
<evidence type="ECO:0000256" key="1">
    <source>
        <dbReference type="ARBA" id="ARBA00001966"/>
    </source>
</evidence>
<feature type="domain" description="Radical SAM core" evidence="7">
    <location>
        <begin position="25"/>
        <end position="239"/>
    </location>
</feature>
<evidence type="ECO:0000313" key="8">
    <source>
        <dbReference type="EMBL" id="MBO8471832.1"/>
    </source>
</evidence>
<accession>A0A9D9IFI8</accession>
<dbReference type="GO" id="GO:0051539">
    <property type="term" value="F:4 iron, 4 sulfur cluster binding"/>
    <property type="evidence" value="ECO:0007669"/>
    <property type="project" value="UniProtKB-KW"/>
</dbReference>
<dbReference type="NCBIfam" id="TIGR04085">
    <property type="entry name" value="rSAM_more_4Fe4S"/>
    <property type="match status" value="1"/>
</dbReference>
<dbReference type="InterPro" id="IPR050377">
    <property type="entry name" value="Radical_SAM_PqqE_MftC-like"/>
</dbReference>
<dbReference type="InterPro" id="IPR013785">
    <property type="entry name" value="Aldolase_TIM"/>
</dbReference>
<dbReference type="SFLD" id="SFLDG01386">
    <property type="entry name" value="main_SPASM_domain-containing"/>
    <property type="match status" value="1"/>
</dbReference>
<keyword evidence="6" id="KW-0411">Iron-sulfur</keyword>
<dbReference type="Proteomes" id="UP000823603">
    <property type="component" value="Unassembled WGS sequence"/>
</dbReference>
<keyword evidence="3" id="KW-0949">S-adenosyl-L-methionine</keyword>
<dbReference type="PIRSF" id="PIRSF037420">
    <property type="entry name" value="PQQ_syn_pqqE"/>
    <property type="match status" value="1"/>
</dbReference>
<evidence type="ECO:0000256" key="2">
    <source>
        <dbReference type="ARBA" id="ARBA00022485"/>
    </source>
</evidence>
<dbReference type="SUPFAM" id="SSF102114">
    <property type="entry name" value="Radical SAM enzymes"/>
    <property type="match status" value="1"/>
</dbReference>
<reference evidence="8" key="2">
    <citation type="journal article" date="2021" name="PeerJ">
        <title>Extensive microbial diversity within the chicken gut microbiome revealed by metagenomics and culture.</title>
        <authorList>
            <person name="Gilroy R."/>
            <person name="Ravi A."/>
            <person name="Getino M."/>
            <person name="Pursley I."/>
            <person name="Horton D.L."/>
            <person name="Alikhan N.F."/>
            <person name="Baker D."/>
            <person name="Gharbi K."/>
            <person name="Hall N."/>
            <person name="Watson M."/>
            <person name="Adriaenssens E.M."/>
            <person name="Foster-Nyarko E."/>
            <person name="Jarju S."/>
            <person name="Secka A."/>
            <person name="Antonio M."/>
            <person name="Oren A."/>
            <person name="Chaudhuri R.R."/>
            <person name="La Ragione R."/>
            <person name="Hildebrand F."/>
            <person name="Pallen M.J."/>
        </authorList>
    </citation>
    <scope>NUCLEOTIDE SEQUENCE</scope>
    <source>
        <strain evidence="8">B2-22910</strain>
    </source>
</reference>
<dbReference type="SFLD" id="SFLDS00029">
    <property type="entry name" value="Radical_SAM"/>
    <property type="match status" value="1"/>
</dbReference>
<dbReference type="AlphaFoldDB" id="A0A9D9IFI8"/>
<dbReference type="SFLD" id="SFLDG01067">
    <property type="entry name" value="SPASM/twitch_domain_containing"/>
    <property type="match status" value="1"/>
</dbReference>
<dbReference type="InterPro" id="IPR026404">
    <property type="entry name" value="rSAM_w_lipo"/>
</dbReference>
<dbReference type="InterPro" id="IPR058240">
    <property type="entry name" value="rSAM_sf"/>
</dbReference>
<dbReference type="PANTHER" id="PTHR11228">
    <property type="entry name" value="RADICAL SAM DOMAIN PROTEIN"/>
    <property type="match status" value="1"/>
</dbReference>
<dbReference type="Pfam" id="PF13186">
    <property type="entry name" value="SPASM"/>
    <property type="match status" value="1"/>
</dbReference>
<dbReference type="PANTHER" id="PTHR11228:SF7">
    <property type="entry name" value="PQQA PEPTIDE CYCLASE"/>
    <property type="match status" value="1"/>
</dbReference>
<evidence type="ECO:0000313" key="9">
    <source>
        <dbReference type="Proteomes" id="UP000823603"/>
    </source>
</evidence>
<proteinExistence type="predicted"/>